<dbReference type="EMBL" id="QRMS01000002">
    <property type="protein sequence ID" value="RHJ88693.1"/>
    <property type="molecule type" value="Genomic_DNA"/>
</dbReference>
<protein>
    <submittedName>
        <fullName evidence="1">Uncharacterized protein</fullName>
    </submittedName>
</protein>
<accession>A0A415E4X1</accession>
<dbReference type="AlphaFoldDB" id="A0A415E4X1"/>
<keyword evidence="2" id="KW-1185">Reference proteome</keyword>
<dbReference type="RefSeq" id="WP_147363152.1">
    <property type="nucleotide sequence ID" value="NZ_AP025567.1"/>
</dbReference>
<dbReference type="OrthoDB" id="9869219at2"/>
<name>A0A415E4X1_9FIRM</name>
<proteinExistence type="predicted"/>
<dbReference type="GeneID" id="83004548"/>
<organism evidence="1 2">
    <name type="scientific">Emergencia timonensis</name>
    <dbReference type="NCBI Taxonomy" id="1776384"/>
    <lineage>
        <taxon>Bacteria</taxon>
        <taxon>Bacillati</taxon>
        <taxon>Bacillota</taxon>
        <taxon>Clostridia</taxon>
        <taxon>Peptostreptococcales</taxon>
        <taxon>Anaerovoracaceae</taxon>
        <taxon>Emergencia</taxon>
    </lineage>
</organism>
<evidence type="ECO:0000313" key="2">
    <source>
        <dbReference type="Proteomes" id="UP000284841"/>
    </source>
</evidence>
<dbReference type="Proteomes" id="UP000284841">
    <property type="component" value="Unassembled WGS sequence"/>
</dbReference>
<evidence type="ECO:0000313" key="1">
    <source>
        <dbReference type="EMBL" id="RHJ88693.1"/>
    </source>
</evidence>
<comment type="caution">
    <text evidence="1">The sequence shown here is derived from an EMBL/GenBank/DDBJ whole genome shotgun (WGS) entry which is preliminary data.</text>
</comment>
<sequence length="64" mass="7638">MDETLDKITVEQDGISYLVEIKGIEYAHFEVEHIYAVVNYYTGYVIYNLDFDQKYEKKYILTTT</sequence>
<reference evidence="1 2" key="1">
    <citation type="submission" date="2018-08" db="EMBL/GenBank/DDBJ databases">
        <title>A genome reference for cultivated species of the human gut microbiota.</title>
        <authorList>
            <person name="Zou Y."/>
            <person name="Xue W."/>
            <person name="Luo G."/>
        </authorList>
    </citation>
    <scope>NUCLEOTIDE SEQUENCE [LARGE SCALE GENOMIC DNA]</scope>
    <source>
        <strain evidence="1 2">AM07-24</strain>
    </source>
</reference>
<gene>
    <name evidence="1" type="ORF">DW099_09970</name>
</gene>
<dbReference type="STRING" id="1776384.GCA_900086585_02193"/>